<dbReference type="InterPro" id="IPR011701">
    <property type="entry name" value="MFS"/>
</dbReference>
<dbReference type="FunFam" id="1.20.1250.20:FF:000284">
    <property type="entry name" value="Siderophore iron transporter mirB"/>
    <property type="match status" value="1"/>
</dbReference>
<reference evidence="10" key="1">
    <citation type="submission" date="2015-07" db="EMBL/GenBank/DDBJ databases">
        <authorList>
            <person name="Teixeira M.M."/>
            <person name="Souza R.C."/>
            <person name="Almeida L.G."/>
            <person name="Vicente V.A."/>
            <person name="de Hoog S."/>
            <person name="Bocca A.L."/>
            <person name="de Almeida S.R."/>
            <person name="Vasconcelos A.T."/>
            <person name="Felipe M.S."/>
        </authorList>
    </citation>
    <scope>NUCLEOTIDE SEQUENCE [LARGE SCALE GENOMIC DNA]</scope>
    <source>
        <strain evidence="10">KSF</strain>
    </source>
</reference>
<evidence type="ECO:0000256" key="7">
    <source>
        <dbReference type="SAM" id="MobiDB-lite"/>
    </source>
</evidence>
<comment type="caution">
    <text evidence="9">The sequence shown here is derived from an EMBL/GenBank/DDBJ whole genome shotgun (WGS) entry which is preliminary data.</text>
</comment>
<feature type="transmembrane region" description="Helical" evidence="8">
    <location>
        <begin position="321"/>
        <end position="343"/>
    </location>
</feature>
<dbReference type="PANTHER" id="PTHR23501:SF3">
    <property type="entry name" value="MAJOR FACILITATOR SUPERFAMILY (MFS) PROFILE DOMAIN-CONTAINING PROTEIN"/>
    <property type="match status" value="1"/>
</dbReference>
<dbReference type="GO" id="GO:0022857">
    <property type="term" value="F:transmembrane transporter activity"/>
    <property type="evidence" value="ECO:0007669"/>
    <property type="project" value="InterPro"/>
</dbReference>
<feature type="transmembrane region" description="Helical" evidence="8">
    <location>
        <begin position="570"/>
        <end position="588"/>
    </location>
</feature>
<evidence type="ECO:0000313" key="9">
    <source>
        <dbReference type="EMBL" id="OCT50303.1"/>
    </source>
</evidence>
<dbReference type="AlphaFoldDB" id="A0A1C1CP95"/>
<evidence type="ECO:0000256" key="4">
    <source>
        <dbReference type="ARBA" id="ARBA00022692"/>
    </source>
</evidence>
<evidence type="ECO:0000256" key="1">
    <source>
        <dbReference type="ARBA" id="ARBA00004141"/>
    </source>
</evidence>
<feature type="transmembrane region" description="Helical" evidence="8">
    <location>
        <begin position="180"/>
        <end position="198"/>
    </location>
</feature>
<dbReference type="Pfam" id="PF07690">
    <property type="entry name" value="MFS_1"/>
    <property type="match status" value="1"/>
</dbReference>
<feature type="transmembrane region" description="Helical" evidence="8">
    <location>
        <begin position="78"/>
        <end position="96"/>
    </location>
</feature>
<feature type="transmembrane region" description="Helical" evidence="8">
    <location>
        <begin position="294"/>
        <end position="315"/>
    </location>
</feature>
<comment type="subcellular location">
    <subcellularLocation>
        <location evidence="1">Membrane</location>
        <topology evidence="1">Multi-pass membrane protein</topology>
    </subcellularLocation>
</comment>
<evidence type="ECO:0000256" key="2">
    <source>
        <dbReference type="ARBA" id="ARBA00008335"/>
    </source>
</evidence>
<dbReference type="InterPro" id="IPR036259">
    <property type="entry name" value="MFS_trans_sf"/>
</dbReference>
<dbReference type="Gene3D" id="1.20.1250.20">
    <property type="entry name" value="MFS general substrate transporter like domains"/>
    <property type="match status" value="2"/>
</dbReference>
<sequence>MKFNIARVTPATFIPVALNEKQNDAEAATPSCDPKEVRVSSESPGTADSDSEGVDKNAQVGVQKIEATTSVWSKNQLIAAYILYVPNATIFLIYFVDSMQQQITGVLTPYVTSNFQRHSLTATTGILSQIIGGLSRLPLAKILDVWGRPQGFIIMVFLLVIGLIMMAACQNVETYAAAQVFYWVGYNGIGYALSIFIADTSHLKNRGLMYAFASSPYIATTWIGGPAAESFLDGAGFRWGFGTFAIVTPVVCSLLFFLFIFNYHKAKKAGLMPVSESDRTILQSIQHYAIEFDLFGLLLITAGLALFLLPFSLYSYQADGWRSPMIICMIVFGVVLLIAFALWEKYVAPKKFIPWELLTDRTVLGANILAAVLFISFYIWNAFFYSFLIVVNNQSVTHASYVTNIYSIVACFFAVPVGLYIRWRGRFKNISLYFGLPITILGVALMLRFRQPDTYIGYIAMCQVFIAVGGGVLVICEQIAVMAAASHQHIAVVLAVEGMFSSVGGAIGSTIATAIWTGQFRDKLLKYLPAEARADVDLIYGDLVTQASYPWGSPTRDAINRAYADCQRNMLIASTAFLALAVVSVAVWRDIYVKDLKQVRGRVA</sequence>
<evidence type="ECO:0000256" key="8">
    <source>
        <dbReference type="SAM" id="Phobius"/>
    </source>
</evidence>
<organism evidence="9 10">
    <name type="scientific">Cladophialophora carrionii</name>
    <dbReference type="NCBI Taxonomy" id="86049"/>
    <lineage>
        <taxon>Eukaryota</taxon>
        <taxon>Fungi</taxon>
        <taxon>Dikarya</taxon>
        <taxon>Ascomycota</taxon>
        <taxon>Pezizomycotina</taxon>
        <taxon>Eurotiomycetes</taxon>
        <taxon>Chaetothyriomycetidae</taxon>
        <taxon>Chaetothyriales</taxon>
        <taxon>Herpotrichiellaceae</taxon>
        <taxon>Cladophialophora</taxon>
    </lineage>
</organism>
<feature type="transmembrane region" description="Helical" evidence="8">
    <location>
        <begin position="405"/>
        <end position="423"/>
    </location>
</feature>
<dbReference type="OrthoDB" id="4078873at2759"/>
<dbReference type="VEuPathDB" id="FungiDB:G647_05688"/>
<evidence type="ECO:0000256" key="3">
    <source>
        <dbReference type="ARBA" id="ARBA00022448"/>
    </source>
</evidence>
<feature type="region of interest" description="Disordered" evidence="7">
    <location>
        <begin position="23"/>
        <end position="55"/>
    </location>
</feature>
<keyword evidence="4 8" id="KW-0812">Transmembrane</keyword>
<feature type="transmembrane region" description="Helical" evidence="8">
    <location>
        <begin position="455"/>
        <end position="480"/>
    </location>
</feature>
<keyword evidence="5 8" id="KW-1133">Transmembrane helix</keyword>
<feature type="transmembrane region" description="Helical" evidence="8">
    <location>
        <begin position="364"/>
        <end position="385"/>
    </location>
</feature>
<dbReference type="Proteomes" id="UP000094526">
    <property type="component" value="Unassembled WGS sequence"/>
</dbReference>
<feature type="transmembrane region" description="Helical" evidence="8">
    <location>
        <begin position="492"/>
        <end position="516"/>
    </location>
</feature>
<dbReference type="VEuPathDB" id="FungiDB:CLCR_06890"/>
<dbReference type="GO" id="GO:0005886">
    <property type="term" value="C:plasma membrane"/>
    <property type="evidence" value="ECO:0007669"/>
    <property type="project" value="TreeGrafter"/>
</dbReference>
<name>A0A1C1CP95_9EURO</name>
<keyword evidence="3" id="KW-0813">Transport</keyword>
<accession>A0A1C1CP95</accession>
<evidence type="ECO:0000313" key="10">
    <source>
        <dbReference type="Proteomes" id="UP000094526"/>
    </source>
</evidence>
<keyword evidence="10" id="KW-1185">Reference proteome</keyword>
<protein>
    <submittedName>
        <fullName evidence="9">Siderophore iron transporter mirB</fullName>
    </submittedName>
</protein>
<dbReference type="EMBL" id="LGRB01000010">
    <property type="protein sequence ID" value="OCT50303.1"/>
    <property type="molecule type" value="Genomic_DNA"/>
</dbReference>
<dbReference type="PANTHER" id="PTHR23501">
    <property type="entry name" value="MAJOR FACILITATOR SUPERFAMILY"/>
    <property type="match status" value="1"/>
</dbReference>
<evidence type="ECO:0000256" key="5">
    <source>
        <dbReference type="ARBA" id="ARBA00022989"/>
    </source>
</evidence>
<keyword evidence="6 8" id="KW-0472">Membrane</keyword>
<feature type="transmembrane region" description="Helical" evidence="8">
    <location>
        <begin position="430"/>
        <end position="449"/>
    </location>
</feature>
<dbReference type="eggNOG" id="KOG0254">
    <property type="taxonomic scope" value="Eukaryota"/>
</dbReference>
<feature type="transmembrane region" description="Helical" evidence="8">
    <location>
        <begin position="151"/>
        <end position="168"/>
    </location>
</feature>
<evidence type="ECO:0000256" key="6">
    <source>
        <dbReference type="ARBA" id="ARBA00023136"/>
    </source>
</evidence>
<proteinExistence type="inferred from homology"/>
<gene>
    <name evidence="9" type="primary">mirB</name>
    <name evidence="9" type="ORF">CLCR_06890</name>
</gene>
<dbReference type="SUPFAM" id="SSF103473">
    <property type="entry name" value="MFS general substrate transporter"/>
    <property type="match status" value="1"/>
</dbReference>
<feature type="transmembrane region" description="Helical" evidence="8">
    <location>
        <begin position="237"/>
        <end position="261"/>
    </location>
</feature>
<comment type="similarity">
    <text evidence="2">Belongs to the major facilitator superfamily.</text>
</comment>